<keyword evidence="7" id="KW-0963">Cytoplasm</keyword>
<gene>
    <name evidence="19" type="ORF">STRAU_1172</name>
</gene>
<keyword evidence="13" id="KW-0411">Iron-sulfur</keyword>
<keyword evidence="8" id="KW-0808">Transferase</keyword>
<keyword evidence="17" id="KW-0472">Membrane</keyword>
<evidence type="ECO:0000256" key="9">
    <source>
        <dbReference type="ARBA" id="ARBA00022723"/>
    </source>
</evidence>
<dbReference type="InterPro" id="IPR011712">
    <property type="entry name" value="Sig_transdc_His_kin_sub3_dim/P"/>
</dbReference>
<dbReference type="CDD" id="cd16917">
    <property type="entry name" value="HATPase_UhpB-NarQ-NarX-like"/>
    <property type="match status" value="1"/>
</dbReference>
<proteinExistence type="predicted"/>
<comment type="caution">
    <text evidence="19">The sequence shown here is derived from an EMBL/GenBank/DDBJ whole genome shotgun (WGS) entry which is preliminary data.</text>
</comment>
<dbReference type="InterPro" id="IPR036890">
    <property type="entry name" value="HATPase_C_sf"/>
</dbReference>
<evidence type="ECO:0000256" key="5">
    <source>
        <dbReference type="ARBA" id="ARBA00017322"/>
    </source>
</evidence>
<keyword evidence="10 19" id="KW-0418">Kinase</keyword>
<accession>S3ZQP7</accession>
<dbReference type="GO" id="GO:0000155">
    <property type="term" value="F:phosphorelay sensor kinase activity"/>
    <property type="evidence" value="ECO:0007669"/>
    <property type="project" value="InterPro"/>
</dbReference>
<dbReference type="Proteomes" id="UP000014629">
    <property type="component" value="Unassembled WGS sequence"/>
</dbReference>
<feature type="transmembrane region" description="Helical" evidence="17">
    <location>
        <begin position="80"/>
        <end position="106"/>
    </location>
</feature>
<dbReference type="PANTHER" id="PTHR24421">
    <property type="entry name" value="NITRATE/NITRITE SENSOR PROTEIN NARX-RELATED"/>
    <property type="match status" value="1"/>
</dbReference>
<keyword evidence="12" id="KW-0902">Two-component regulatory system</keyword>
<dbReference type="SUPFAM" id="SSF55874">
    <property type="entry name" value="ATPase domain of HSP90 chaperone/DNA topoisomerase II/histidine kinase"/>
    <property type="match status" value="1"/>
</dbReference>
<dbReference type="GO" id="GO:0005737">
    <property type="term" value="C:cytoplasm"/>
    <property type="evidence" value="ECO:0007669"/>
    <property type="project" value="UniProtKB-SubCell"/>
</dbReference>
<dbReference type="EMBL" id="AOPZ01000044">
    <property type="protein sequence ID" value="EPH45766.1"/>
    <property type="molecule type" value="Genomic_DNA"/>
</dbReference>
<evidence type="ECO:0000256" key="13">
    <source>
        <dbReference type="ARBA" id="ARBA00023014"/>
    </source>
</evidence>
<evidence type="ECO:0000256" key="15">
    <source>
        <dbReference type="ARBA" id="ARBA00030800"/>
    </source>
</evidence>
<dbReference type="Gene3D" id="1.20.5.1930">
    <property type="match status" value="1"/>
</dbReference>
<keyword evidence="11" id="KW-0408">Iron</keyword>
<dbReference type="Gene3D" id="3.30.565.10">
    <property type="entry name" value="Histidine kinase-like ATPase, C-terminal domain"/>
    <property type="match status" value="1"/>
</dbReference>
<evidence type="ECO:0000256" key="1">
    <source>
        <dbReference type="ARBA" id="ARBA00000085"/>
    </source>
</evidence>
<evidence type="ECO:0000256" key="7">
    <source>
        <dbReference type="ARBA" id="ARBA00022490"/>
    </source>
</evidence>
<keyword evidence="6" id="KW-0004">4Fe-4S</keyword>
<evidence type="ECO:0000256" key="10">
    <source>
        <dbReference type="ARBA" id="ARBA00022777"/>
    </source>
</evidence>
<protein>
    <recommendedName>
        <fullName evidence="5">Oxygen sensor histidine kinase NreB</fullName>
        <ecNumber evidence="4">2.7.13.3</ecNumber>
    </recommendedName>
    <alternativeName>
        <fullName evidence="15">Nitrogen regulation protein B</fullName>
    </alternativeName>
</protein>
<evidence type="ECO:0000256" key="3">
    <source>
        <dbReference type="ARBA" id="ARBA00004496"/>
    </source>
</evidence>
<evidence type="ECO:0000313" key="20">
    <source>
        <dbReference type="Proteomes" id="UP000014629"/>
    </source>
</evidence>
<keyword evidence="16" id="KW-0175">Coiled coil</keyword>
<dbReference type="PANTHER" id="PTHR24421:SF62">
    <property type="entry name" value="SENSORY TRANSDUCTION HISTIDINE KINASE"/>
    <property type="match status" value="1"/>
</dbReference>
<keyword evidence="20" id="KW-1185">Reference proteome</keyword>
<dbReference type="OrthoDB" id="227596at2"/>
<evidence type="ECO:0000313" key="19">
    <source>
        <dbReference type="EMBL" id="EPH45766.1"/>
    </source>
</evidence>
<dbReference type="GO" id="GO:0046872">
    <property type="term" value="F:metal ion binding"/>
    <property type="evidence" value="ECO:0007669"/>
    <property type="project" value="UniProtKB-KW"/>
</dbReference>
<dbReference type="RefSeq" id="WP_016639303.1">
    <property type="nucleotide sequence ID" value="NZ_AOPZ01000044.1"/>
</dbReference>
<evidence type="ECO:0000256" key="16">
    <source>
        <dbReference type="SAM" id="Coils"/>
    </source>
</evidence>
<dbReference type="Pfam" id="PF02518">
    <property type="entry name" value="HATPase_c"/>
    <property type="match status" value="1"/>
</dbReference>
<dbReference type="GO" id="GO:0051539">
    <property type="term" value="F:4 iron, 4 sulfur cluster binding"/>
    <property type="evidence" value="ECO:0007669"/>
    <property type="project" value="UniProtKB-KW"/>
</dbReference>
<evidence type="ECO:0000259" key="18">
    <source>
        <dbReference type="PROSITE" id="PS50109"/>
    </source>
</evidence>
<dbReference type="InterPro" id="IPR005467">
    <property type="entry name" value="His_kinase_dom"/>
</dbReference>
<evidence type="ECO:0000256" key="2">
    <source>
        <dbReference type="ARBA" id="ARBA00001966"/>
    </source>
</evidence>
<comment type="catalytic activity">
    <reaction evidence="1">
        <text>ATP + protein L-histidine = ADP + protein N-phospho-L-histidine.</text>
        <dbReference type="EC" id="2.7.13.3"/>
    </reaction>
</comment>
<feature type="transmembrane region" description="Helical" evidence="17">
    <location>
        <begin position="50"/>
        <end position="68"/>
    </location>
</feature>
<feature type="domain" description="Histidine kinase" evidence="18">
    <location>
        <begin position="323"/>
        <end position="408"/>
    </location>
</feature>
<keyword evidence="9" id="KW-0479">Metal-binding</keyword>
<dbReference type="PRINTS" id="PR00344">
    <property type="entry name" value="BCTRLSENSOR"/>
</dbReference>
<evidence type="ECO:0000256" key="17">
    <source>
        <dbReference type="SAM" id="Phobius"/>
    </source>
</evidence>
<feature type="transmembrane region" description="Helical" evidence="17">
    <location>
        <begin position="149"/>
        <end position="167"/>
    </location>
</feature>
<name>S3ZQP7_9ACTN</name>
<comment type="cofactor">
    <cofactor evidence="2">
        <name>[4Fe-4S] cluster</name>
        <dbReference type="ChEBI" id="CHEBI:49883"/>
    </cofactor>
</comment>
<dbReference type="GO" id="GO:0016020">
    <property type="term" value="C:membrane"/>
    <property type="evidence" value="ECO:0007669"/>
    <property type="project" value="InterPro"/>
</dbReference>
<organism evidence="19 20">
    <name type="scientific">Streptomyces aurantiacus JA 4570</name>
    <dbReference type="NCBI Taxonomy" id="1286094"/>
    <lineage>
        <taxon>Bacteria</taxon>
        <taxon>Bacillati</taxon>
        <taxon>Actinomycetota</taxon>
        <taxon>Actinomycetes</taxon>
        <taxon>Kitasatosporales</taxon>
        <taxon>Streptomycetaceae</taxon>
        <taxon>Streptomyces</taxon>
        <taxon>Streptomyces aurantiacus group</taxon>
    </lineage>
</organism>
<evidence type="ECO:0000256" key="4">
    <source>
        <dbReference type="ARBA" id="ARBA00012438"/>
    </source>
</evidence>
<dbReference type="SMART" id="SM00387">
    <property type="entry name" value="HATPase_c"/>
    <property type="match status" value="1"/>
</dbReference>
<evidence type="ECO:0000256" key="11">
    <source>
        <dbReference type="ARBA" id="ARBA00023004"/>
    </source>
</evidence>
<reference evidence="19 20" key="1">
    <citation type="submission" date="2013-02" db="EMBL/GenBank/DDBJ databases">
        <title>Draft Genome Sequence of Streptomyces aurantiacus, Which Produces Setomimycin.</title>
        <authorList>
            <person name="Gruening B.A."/>
            <person name="Praeg A."/>
            <person name="Erxleben A."/>
            <person name="Guenther S."/>
            <person name="Mueller M."/>
        </authorList>
    </citation>
    <scope>NUCLEOTIDE SEQUENCE [LARGE SCALE GENOMIC DNA]</scope>
    <source>
        <strain evidence="19 20">JA 4570</strain>
    </source>
</reference>
<evidence type="ECO:0000256" key="14">
    <source>
        <dbReference type="ARBA" id="ARBA00024827"/>
    </source>
</evidence>
<dbReference type="PATRIC" id="fig|1286094.4.peg.1154"/>
<dbReference type="Pfam" id="PF07730">
    <property type="entry name" value="HisKA_3"/>
    <property type="match status" value="1"/>
</dbReference>
<feature type="coiled-coil region" evidence="16">
    <location>
        <begin position="170"/>
        <end position="197"/>
    </location>
</feature>
<evidence type="ECO:0000256" key="12">
    <source>
        <dbReference type="ARBA" id="ARBA00023012"/>
    </source>
</evidence>
<keyword evidence="17" id="KW-0812">Transmembrane</keyword>
<comment type="subcellular location">
    <subcellularLocation>
        <location evidence="3">Cytoplasm</location>
    </subcellularLocation>
</comment>
<dbReference type="AlphaFoldDB" id="S3ZQP7"/>
<dbReference type="InterPro" id="IPR003594">
    <property type="entry name" value="HATPase_dom"/>
</dbReference>
<dbReference type="InterPro" id="IPR017205">
    <property type="entry name" value="Sig_transdc_His_kinase_ChrS"/>
</dbReference>
<dbReference type="PROSITE" id="PS50109">
    <property type="entry name" value="HIS_KIN"/>
    <property type="match status" value="1"/>
</dbReference>
<evidence type="ECO:0000256" key="8">
    <source>
        <dbReference type="ARBA" id="ARBA00022679"/>
    </source>
</evidence>
<feature type="transmembrane region" description="Helical" evidence="17">
    <location>
        <begin position="20"/>
        <end position="38"/>
    </location>
</feature>
<evidence type="ECO:0000256" key="6">
    <source>
        <dbReference type="ARBA" id="ARBA00022485"/>
    </source>
</evidence>
<keyword evidence="17" id="KW-1133">Transmembrane helix</keyword>
<dbReference type="InterPro" id="IPR004358">
    <property type="entry name" value="Sig_transdc_His_kin-like_C"/>
</dbReference>
<dbReference type="InterPro" id="IPR050482">
    <property type="entry name" value="Sensor_HK_TwoCompSys"/>
</dbReference>
<dbReference type="PIRSF" id="PIRSF037434">
    <property type="entry name" value="STHK_ChrS"/>
    <property type="match status" value="1"/>
</dbReference>
<comment type="function">
    <text evidence="14">Member of the two-component regulatory system NreB/NreC involved in the control of dissimilatory nitrate/nitrite reduction in response to oxygen. NreB functions as a direct oxygen sensor histidine kinase which is autophosphorylated, in the absence of oxygen, probably at the conserved histidine residue, and transfers its phosphate group probably to a conserved aspartate residue of NreC. NreB/NreC activates the expression of the nitrate (narGHJI) and nitrite (nir) reductase operons, as well as the putative nitrate transporter gene narT.</text>
</comment>
<sequence>MEERPPGITKSGHEWIRGFLIWDCYYAAAFIGAIAFVLTLEDSTARSQPVASAILACAAAWYVAYGRSLMRADDESWRGLLYLGVLLILFAAADAFASASSIAMVAIVPQAYWTMRPLHATGAVAVFAMVPVAMDTLRTGAVTRSVADQGPTAVAIIVFSAIFGTWVHRIIEQSRERADLIEELASTRAELAEVSREAGMAAERERLAGEIHDAIAQGLSSIVMLVQATGSTLDQMDGLPAHHSDSVDLARQQLELVARTARESLAEAGALVEALRPTALDSGSLPEALHRLTDRAAETCGLSTTFALHGEPETLPVAVEVVLLRATQEALTNVRKHARASSAEVTLSYTDDTVTVRVRDDGDGIDPAVKPHGYGLVGMGRRVEQVGGTRKLHSAPGEGTTLLVEVPR</sequence>
<feature type="transmembrane region" description="Helical" evidence="17">
    <location>
        <begin position="118"/>
        <end position="137"/>
    </location>
</feature>
<dbReference type="GO" id="GO:0046983">
    <property type="term" value="F:protein dimerization activity"/>
    <property type="evidence" value="ECO:0007669"/>
    <property type="project" value="InterPro"/>
</dbReference>
<dbReference type="EC" id="2.7.13.3" evidence="4"/>